<dbReference type="PROSITE" id="PS51379">
    <property type="entry name" value="4FE4S_FER_2"/>
    <property type="match status" value="2"/>
</dbReference>
<dbReference type="RefSeq" id="WP_284205619.1">
    <property type="nucleotide sequence ID" value="NZ_BSPQ01000026.1"/>
</dbReference>
<reference evidence="3" key="1">
    <citation type="journal article" date="2019" name="Int. J. Syst. Evol. Microbiol.">
        <title>The Global Catalogue of Microorganisms (GCM) 10K type strain sequencing project: providing services to taxonomists for standard genome sequencing and annotation.</title>
        <authorList>
            <consortium name="The Broad Institute Genomics Platform"/>
            <consortium name="The Broad Institute Genome Sequencing Center for Infectious Disease"/>
            <person name="Wu L."/>
            <person name="Ma J."/>
        </authorList>
    </citation>
    <scope>NUCLEOTIDE SEQUENCE [LARGE SCALE GENOMIC DNA]</scope>
    <source>
        <strain evidence="3">NBRC 103166</strain>
    </source>
</reference>
<dbReference type="InterPro" id="IPR017896">
    <property type="entry name" value="4Fe4S_Fe-S-bd"/>
</dbReference>
<dbReference type="InterPro" id="IPR014283">
    <property type="entry name" value="FdIII_4_nif"/>
</dbReference>
<name>A0ABQ6E5I8_9GAMM</name>
<gene>
    <name evidence="2" type="ORF">GCM10007916_35860</name>
</gene>
<evidence type="ECO:0000259" key="1">
    <source>
        <dbReference type="PROSITE" id="PS51379"/>
    </source>
</evidence>
<evidence type="ECO:0000313" key="3">
    <source>
        <dbReference type="Proteomes" id="UP001157353"/>
    </source>
</evidence>
<dbReference type="SUPFAM" id="SSF54862">
    <property type="entry name" value="4Fe-4S ferredoxins"/>
    <property type="match status" value="1"/>
</dbReference>
<evidence type="ECO:0000313" key="2">
    <source>
        <dbReference type="EMBL" id="GLS92514.1"/>
    </source>
</evidence>
<sequence>MAFVTGLTKSGQSWTPEFVDSLDQANCIGCGRCYNVCTRDVFAPEEIEVDKDDEGDYDDDVRMVMALADADNCIGCGACAKACSKGCFVSAAQSL</sequence>
<feature type="domain" description="4Fe-4S ferredoxin-type" evidence="1">
    <location>
        <begin position="63"/>
        <end position="93"/>
    </location>
</feature>
<keyword evidence="3" id="KW-1185">Reference proteome</keyword>
<accession>A0ABQ6E5I8</accession>
<comment type="caution">
    <text evidence="2">The sequence shown here is derived from an EMBL/GenBank/DDBJ whole genome shotgun (WGS) entry which is preliminary data.</text>
</comment>
<dbReference type="Gene3D" id="3.30.70.3270">
    <property type="match status" value="1"/>
</dbReference>
<dbReference type="EMBL" id="BSPQ01000026">
    <property type="protein sequence ID" value="GLS92514.1"/>
    <property type="molecule type" value="Genomic_DNA"/>
</dbReference>
<feature type="domain" description="4Fe-4S ferredoxin-type" evidence="1">
    <location>
        <begin position="18"/>
        <end position="47"/>
    </location>
</feature>
<dbReference type="NCBIfam" id="TIGR02936">
    <property type="entry name" value="fdxN_nitrog"/>
    <property type="match status" value="1"/>
</dbReference>
<proteinExistence type="predicted"/>
<dbReference type="Proteomes" id="UP001157353">
    <property type="component" value="Unassembled WGS sequence"/>
</dbReference>
<dbReference type="Pfam" id="PF12838">
    <property type="entry name" value="Fer4_7"/>
    <property type="match status" value="1"/>
</dbReference>
<protein>
    <submittedName>
        <fullName evidence="2">Ferredoxin III, nif-specific</fullName>
    </submittedName>
</protein>
<organism evidence="2 3">
    <name type="scientific">Psychromonas marina</name>
    <dbReference type="NCBI Taxonomy" id="88364"/>
    <lineage>
        <taxon>Bacteria</taxon>
        <taxon>Pseudomonadati</taxon>
        <taxon>Pseudomonadota</taxon>
        <taxon>Gammaproteobacteria</taxon>
        <taxon>Alteromonadales</taxon>
        <taxon>Psychromonadaceae</taxon>
        <taxon>Psychromonas</taxon>
    </lineage>
</organism>